<dbReference type="EMBL" id="CP027169">
    <property type="protein sequence ID" value="AVK05328.1"/>
    <property type="molecule type" value="Genomic_DNA"/>
</dbReference>
<evidence type="ECO:0000313" key="2">
    <source>
        <dbReference type="EMBL" id="AVK05328.1"/>
    </source>
</evidence>
<reference evidence="2 3" key="1">
    <citation type="submission" date="2018-02" db="EMBL/GenBank/DDBJ databases">
        <title>FDA/CDC Antimicrobial Resistant Isolate Bank Genome Sequencing.</title>
        <authorList>
            <person name="Benahmed F.H."/>
            <person name="Lutgring J.D."/>
            <person name="Yoo B."/>
            <person name="Machado M."/>
            <person name="Brown A."/>
            <person name="McAllister G."/>
            <person name="Perry A."/>
            <person name="Halpin A.L."/>
            <person name="Vavikolanu K."/>
            <person name="Ott S."/>
            <person name="Zhao X."/>
            <person name="Tallon L.J."/>
            <person name="Sadzewicz L."/>
            <person name="Aluvathingal J."/>
            <person name="Nadendla S."/>
            <person name="Voskania-kordi A."/>
            <person name="Simonyan V."/>
            <person name="Patel J."/>
            <person name="Shawar R.M."/>
        </authorList>
    </citation>
    <scope>NUCLEOTIDE SEQUENCE [LARGE SCALE GENOMIC DNA]</scope>
    <source>
        <strain evidence="2 3">AR_0356</strain>
    </source>
</reference>
<organism evidence="2 3">
    <name type="scientific">Pseudomonas paraeruginosa</name>
    <dbReference type="NCBI Taxonomy" id="2994495"/>
    <lineage>
        <taxon>Bacteria</taxon>
        <taxon>Pseudomonadati</taxon>
        <taxon>Pseudomonadota</taxon>
        <taxon>Gammaproteobacteria</taxon>
        <taxon>Pseudomonadales</taxon>
        <taxon>Pseudomonadaceae</taxon>
        <taxon>Pseudomonas</taxon>
    </lineage>
</organism>
<proteinExistence type="predicted"/>
<protein>
    <submittedName>
        <fullName evidence="2">Uncharacterized protein</fullName>
    </submittedName>
</protein>
<sequence length="52" mass="5268">MDHRWGHPFDGRCASARPGFVVLVSHAGVSVAGALGPGGRPGDGAAEQGRSR</sequence>
<feature type="region of interest" description="Disordered" evidence="1">
    <location>
        <begin position="32"/>
        <end position="52"/>
    </location>
</feature>
<evidence type="ECO:0000313" key="3">
    <source>
        <dbReference type="Proteomes" id="UP000238390"/>
    </source>
</evidence>
<gene>
    <name evidence="2" type="ORF">CSB93_1484</name>
</gene>
<evidence type="ECO:0000256" key="1">
    <source>
        <dbReference type="SAM" id="MobiDB-lite"/>
    </source>
</evidence>
<dbReference type="AlphaFoldDB" id="A0A2R3ITT1"/>
<dbReference type="Proteomes" id="UP000238390">
    <property type="component" value="Chromosome"/>
</dbReference>
<name>A0A2R3ITT1_9PSED</name>
<accession>A0A2R3ITT1</accession>
<keyword evidence="3" id="KW-1185">Reference proteome</keyword>